<keyword evidence="4" id="KW-0168">Coated pit</keyword>
<protein>
    <submittedName>
        <fullName evidence="7">Clathrin coat assembly protein</fullName>
    </submittedName>
</protein>
<reference evidence="7 8" key="1">
    <citation type="journal article" date="2018" name="BMC Genomics">
        <title>Genomic comparison of Trypanosoma conorhini and Trypanosoma rangeli to Trypanosoma cruzi strains of high and low virulence.</title>
        <authorList>
            <person name="Bradwell K.R."/>
            <person name="Koparde V.N."/>
            <person name="Matveyev A.V."/>
            <person name="Serrano M.G."/>
            <person name="Alves J.M."/>
            <person name="Parikh H."/>
            <person name="Huang B."/>
            <person name="Lee V."/>
            <person name="Espinosa-Alvarez O."/>
            <person name="Ortiz P.A."/>
            <person name="Costa-Martins A.G."/>
            <person name="Teixeira M.M."/>
            <person name="Buck G.A."/>
        </authorList>
    </citation>
    <scope>NUCLEOTIDE SEQUENCE [LARGE SCALE GENOMIC DNA]</scope>
    <source>
        <strain evidence="7 8">025E</strain>
    </source>
</reference>
<dbReference type="SUPFAM" id="SSF48464">
    <property type="entry name" value="ENTH/VHS domain"/>
    <property type="match status" value="1"/>
</dbReference>
<keyword evidence="2" id="KW-0254">Endocytosis</keyword>
<dbReference type="GO" id="GO:0005905">
    <property type="term" value="C:clathrin-coated pit"/>
    <property type="evidence" value="ECO:0007669"/>
    <property type="project" value="UniProtKB-SubCell"/>
</dbReference>
<dbReference type="InterPro" id="IPR014712">
    <property type="entry name" value="ANTH_dom_sf"/>
</dbReference>
<comment type="caution">
    <text evidence="7">The sequence shown here is derived from an EMBL/GenBank/DDBJ whole genome shotgun (WGS) entry which is preliminary data.</text>
</comment>
<proteinExistence type="predicted"/>
<dbReference type="CDD" id="cd03564">
    <property type="entry name" value="ANTH_N"/>
    <property type="match status" value="1"/>
</dbReference>
<dbReference type="GO" id="GO:0032050">
    <property type="term" value="F:clathrin heavy chain binding"/>
    <property type="evidence" value="ECO:0007669"/>
    <property type="project" value="TreeGrafter"/>
</dbReference>
<keyword evidence="3" id="KW-0472">Membrane</keyword>
<dbReference type="InterPro" id="IPR013809">
    <property type="entry name" value="ENTH"/>
</dbReference>
<dbReference type="GO" id="GO:0030136">
    <property type="term" value="C:clathrin-coated vesicle"/>
    <property type="evidence" value="ECO:0007669"/>
    <property type="project" value="InterPro"/>
</dbReference>
<dbReference type="PANTHER" id="PTHR22951:SF5">
    <property type="entry name" value="PHOSPHATIDYLINOSITOL-BINDING CLATHRIN ASSEMBLY PROTEIN LAP"/>
    <property type="match status" value="1"/>
</dbReference>
<accession>A0A3R7NL43</accession>
<evidence type="ECO:0000313" key="7">
    <source>
        <dbReference type="EMBL" id="RNF04221.1"/>
    </source>
</evidence>
<comment type="subcellular location">
    <subcellularLocation>
        <location evidence="1">Membrane</location>
        <location evidence="1">Clathrin-coated pit</location>
    </subcellularLocation>
</comment>
<dbReference type="PROSITE" id="PS50942">
    <property type="entry name" value="ENTH"/>
    <property type="match status" value="1"/>
</dbReference>
<feature type="domain" description="ENTH" evidence="6">
    <location>
        <begin position="24"/>
        <end position="164"/>
    </location>
</feature>
<dbReference type="SUPFAM" id="SSF89009">
    <property type="entry name" value="GAT-like domain"/>
    <property type="match status" value="1"/>
</dbReference>
<gene>
    <name evidence="7" type="ORF">Tco025E_08208</name>
</gene>
<dbReference type="AlphaFoldDB" id="A0A3R7NL43"/>
<dbReference type="InterPro" id="IPR011417">
    <property type="entry name" value="ANTH_dom"/>
</dbReference>
<dbReference type="GO" id="GO:0072583">
    <property type="term" value="P:clathrin-dependent endocytosis"/>
    <property type="evidence" value="ECO:0007669"/>
    <property type="project" value="InterPro"/>
</dbReference>
<evidence type="ECO:0000256" key="5">
    <source>
        <dbReference type="SAM" id="MobiDB-lite"/>
    </source>
</evidence>
<dbReference type="GO" id="GO:0005545">
    <property type="term" value="F:1-phosphatidylinositol binding"/>
    <property type="evidence" value="ECO:0007669"/>
    <property type="project" value="InterPro"/>
</dbReference>
<evidence type="ECO:0000256" key="2">
    <source>
        <dbReference type="ARBA" id="ARBA00022583"/>
    </source>
</evidence>
<sequence>MNERDSNELKRGAGYLKEKAIIGLSRVTGDELDRAIMKVTSHMLKAPKEKHMQRLLATTYGHYKSNTRDGKSICGYIVSELEKRMHTHNWVVVLKTMVTFHRLMTDGSSEINHCIQQHPSIFSLRNLKDLSETAEGAAQAFFIRQYLNYLEERATVQKVIGVENRLESVEFSSALRSMDVDSLTPFFVALLGQMATLVEVEYREVIVDNFCTLEAYQMLVEDGKTLYQLLSNRVIFVLDGFNDFSLALKKVWLELYRQYSTVVERLRLLFDAMLDSVRVFVQPPPRLKPLPYSFLEHLEDDVRLSSIPMEDVTETLGSLGISGNEIKTPVKEMVEKPPPSLPPAVTTRPSHGNEVGSLPSAAAGKATGPIVYGRSLCGCARIRTANYFCFI</sequence>
<dbReference type="RefSeq" id="XP_029225001.1">
    <property type="nucleotide sequence ID" value="XM_029375063.1"/>
</dbReference>
<evidence type="ECO:0000256" key="4">
    <source>
        <dbReference type="ARBA" id="ARBA00023176"/>
    </source>
</evidence>
<dbReference type="Pfam" id="PF07651">
    <property type="entry name" value="ANTH"/>
    <property type="match status" value="1"/>
</dbReference>
<dbReference type="Gene3D" id="1.25.40.90">
    <property type="match status" value="1"/>
</dbReference>
<feature type="region of interest" description="Disordered" evidence="5">
    <location>
        <begin position="335"/>
        <end position="360"/>
    </location>
</feature>
<dbReference type="PANTHER" id="PTHR22951">
    <property type="entry name" value="CLATHRIN ASSEMBLY PROTEIN"/>
    <property type="match status" value="1"/>
</dbReference>
<dbReference type="InterPro" id="IPR045192">
    <property type="entry name" value="AP180-like"/>
</dbReference>
<dbReference type="EMBL" id="MKKU01000687">
    <property type="protein sequence ID" value="RNF04221.1"/>
    <property type="molecule type" value="Genomic_DNA"/>
</dbReference>
<dbReference type="SMART" id="SM00273">
    <property type="entry name" value="ENTH"/>
    <property type="match status" value="1"/>
</dbReference>
<dbReference type="GO" id="GO:0005546">
    <property type="term" value="F:phosphatidylinositol-4,5-bisphosphate binding"/>
    <property type="evidence" value="ECO:0007669"/>
    <property type="project" value="TreeGrafter"/>
</dbReference>
<dbReference type="GO" id="GO:0006900">
    <property type="term" value="P:vesicle budding from membrane"/>
    <property type="evidence" value="ECO:0007669"/>
    <property type="project" value="TreeGrafter"/>
</dbReference>
<evidence type="ECO:0000313" key="8">
    <source>
        <dbReference type="Proteomes" id="UP000284403"/>
    </source>
</evidence>
<dbReference type="InterPro" id="IPR008942">
    <property type="entry name" value="ENTH_VHS"/>
</dbReference>
<organism evidence="7 8">
    <name type="scientific">Trypanosoma conorhini</name>
    <dbReference type="NCBI Taxonomy" id="83891"/>
    <lineage>
        <taxon>Eukaryota</taxon>
        <taxon>Discoba</taxon>
        <taxon>Euglenozoa</taxon>
        <taxon>Kinetoplastea</taxon>
        <taxon>Metakinetoplastina</taxon>
        <taxon>Trypanosomatida</taxon>
        <taxon>Trypanosomatidae</taxon>
        <taxon>Trypanosoma</taxon>
    </lineage>
</organism>
<keyword evidence="8" id="KW-1185">Reference proteome</keyword>
<name>A0A3R7NL43_9TRYP</name>
<dbReference type="GO" id="GO:0048268">
    <property type="term" value="P:clathrin coat assembly"/>
    <property type="evidence" value="ECO:0007669"/>
    <property type="project" value="InterPro"/>
</dbReference>
<evidence type="ECO:0000256" key="1">
    <source>
        <dbReference type="ARBA" id="ARBA00004600"/>
    </source>
</evidence>
<evidence type="ECO:0000259" key="6">
    <source>
        <dbReference type="PROSITE" id="PS50942"/>
    </source>
</evidence>
<dbReference type="InterPro" id="IPR048050">
    <property type="entry name" value="ANTH_N_plant"/>
</dbReference>
<dbReference type="Proteomes" id="UP000284403">
    <property type="component" value="Unassembled WGS sequence"/>
</dbReference>
<dbReference type="OrthoDB" id="44015at2759"/>
<dbReference type="Gene3D" id="1.20.58.150">
    <property type="entry name" value="ANTH domain"/>
    <property type="match status" value="1"/>
</dbReference>
<dbReference type="GO" id="GO:0000149">
    <property type="term" value="F:SNARE binding"/>
    <property type="evidence" value="ECO:0007669"/>
    <property type="project" value="TreeGrafter"/>
</dbReference>
<evidence type="ECO:0000256" key="3">
    <source>
        <dbReference type="ARBA" id="ARBA00023136"/>
    </source>
</evidence>
<dbReference type="GeneID" id="40321819"/>